<dbReference type="AlphaFoldDB" id="A0A834IIR3"/>
<gene>
    <name evidence="4" type="ORF">GWI33_004510</name>
</gene>
<feature type="coiled-coil region" evidence="1">
    <location>
        <begin position="1219"/>
        <end position="1251"/>
    </location>
</feature>
<protein>
    <submittedName>
        <fullName evidence="4">Uncharacterized protein</fullName>
    </submittedName>
</protein>
<evidence type="ECO:0000313" key="4">
    <source>
        <dbReference type="EMBL" id="KAF7281589.1"/>
    </source>
</evidence>
<evidence type="ECO:0000256" key="3">
    <source>
        <dbReference type="SAM" id="SignalP"/>
    </source>
</evidence>
<feature type="region of interest" description="Disordered" evidence="2">
    <location>
        <begin position="849"/>
        <end position="868"/>
    </location>
</feature>
<dbReference type="EMBL" id="JAACXV010000234">
    <property type="protein sequence ID" value="KAF7281589.1"/>
    <property type="molecule type" value="Genomic_DNA"/>
</dbReference>
<dbReference type="Proteomes" id="UP000625711">
    <property type="component" value="Unassembled WGS sequence"/>
</dbReference>
<feature type="region of interest" description="Disordered" evidence="2">
    <location>
        <begin position="447"/>
        <end position="468"/>
    </location>
</feature>
<evidence type="ECO:0000313" key="5">
    <source>
        <dbReference type="Proteomes" id="UP000625711"/>
    </source>
</evidence>
<name>A0A834IIR3_RHYFE</name>
<keyword evidence="3" id="KW-0732">Signal</keyword>
<comment type="caution">
    <text evidence="4">The sequence shown here is derived from an EMBL/GenBank/DDBJ whole genome shotgun (WGS) entry which is preliminary data.</text>
</comment>
<dbReference type="OrthoDB" id="6763697at2759"/>
<evidence type="ECO:0000256" key="2">
    <source>
        <dbReference type="SAM" id="MobiDB-lite"/>
    </source>
</evidence>
<feature type="compositionally biased region" description="Basic and acidic residues" evidence="2">
    <location>
        <begin position="451"/>
        <end position="462"/>
    </location>
</feature>
<keyword evidence="1" id="KW-0175">Coiled coil</keyword>
<keyword evidence="5" id="KW-1185">Reference proteome</keyword>
<accession>A0A834IIR3</accession>
<reference evidence="4" key="1">
    <citation type="submission" date="2020-08" db="EMBL/GenBank/DDBJ databases">
        <title>Genome sequencing and assembly of the red palm weevil Rhynchophorus ferrugineus.</title>
        <authorList>
            <person name="Dias G.B."/>
            <person name="Bergman C.M."/>
            <person name="Manee M."/>
        </authorList>
    </citation>
    <scope>NUCLEOTIDE SEQUENCE</scope>
    <source>
        <strain evidence="4">AA-2017</strain>
        <tissue evidence="4">Whole larva</tissue>
    </source>
</reference>
<feature type="signal peptide" evidence="3">
    <location>
        <begin position="1"/>
        <end position="17"/>
    </location>
</feature>
<sequence length="1252" mass="145507">MLSGVYILVLILSYVGADCGCLRCSKHLQGIDIRGPQGRPIKVIFERPPPKTDTLSQDLPDSGFSASVQRPYPAEHQTTLPKFYNYKIDREINGVQKGATETKCQCEAEGQSYSALVQVPVTEAPKPQRSLCNLQYHTDSVLVPPPKCYDTGEELVNNPFPIQPLTKPLRNNQNQPTCPCCCRCVHKTEIDINNKCVRCKRSILETRQYADDGSGHCEDKYCPRIKRSIAQHGYNFFMNMLPQFVRDPLRHSIRGSSMMRQSKPDTRLKLEELKLRKALEHRNIYNQRESQSYNTRNVLNNYKVPSLKHRSPYNVPRFLDSHPRPLAITDKSTLPYQKSFRQSKRYQDDNSMENEKEINRLELIKKSRSYISPKKLASRLNDDGSGDETTLLRKLKRLNNNHFTSNLEDQATAFMDQLVSPEKNPKRIKRYSDDTDSEELEIGELDGQKFNSDEPASKEHHENHKRNKRTIILSSDEVDLPPQYEIEEISVEDDDYPDEMVASFEDSGDEEGDEIVAYSPFARKSSGRKMSRLFEPKPDLFLGKNVIQKAVRDELNTYHRKMEMDQRIKELKQNIEKKKNDPYGMGDTIPSNPIFMFLTAPMRFLRHFHDINKGISPVMTSLPKLVHTTKSYFRNFGKNFHKNCLNLASDIIGDFDNIQPKSVIQKIDEPHYARYRRSTDDDDDPCTIDSSGKPTKIDINTIIKECVSKSIKGDISCSTPAEEDLSQLQKELNSTSFGYLTNFIDKIQGIIDYFSTTESKEDTKPTRITPEYSAVFSSSQENKNFRTLASEHVRKKRYVVKIVNDDEEIKEQVQNYLAQQLEDDNEYLKPVKDYYTKLENIWSRSRSNSEKTLDSIIPNSSEDSYEERPKKKKIIVRKIKPRIIIDNKGLPFMEYKGYKRPLFLRKRKSDVVKSPEPPEPRSTEETGKRIDMLISRAKETSEIVGSVQTNIVPRQIVRERISSLLEEIDQLERLNAEDYDEIFENLIKIQYIKYSVEQDWKRTLIENRADDLHAQIGLLSKFKDLQHLKDITVQIIAEALKKCDNEFARRNLVHTLIRLEKLQVLITSVIDDFDQNFKMKTKLNTKKEIKYVDYLSDLNFVNAKTRNDLVKNLGKDRDREGQQNIDVLNKLKKMLVSDNEEEMEKIAKTIWEMNNLKKLQTDTIKDINKKIKKYYKIKKELKILFDLQKRFEECGYELSELLGNVSAPIKNSNARKPLKKDIKEIIAEIKRKREETLQKALERRNNLLKKKG</sequence>
<organism evidence="4 5">
    <name type="scientific">Rhynchophorus ferrugineus</name>
    <name type="common">Red palm weevil</name>
    <name type="synonym">Curculio ferrugineus</name>
    <dbReference type="NCBI Taxonomy" id="354439"/>
    <lineage>
        <taxon>Eukaryota</taxon>
        <taxon>Metazoa</taxon>
        <taxon>Ecdysozoa</taxon>
        <taxon>Arthropoda</taxon>
        <taxon>Hexapoda</taxon>
        <taxon>Insecta</taxon>
        <taxon>Pterygota</taxon>
        <taxon>Neoptera</taxon>
        <taxon>Endopterygota</taxon>
        <taxon>Coleoptera</taxon>
        <taxon>Polyphaga</taxon>
        <taxon>Cucujiformia</taxon>
        <taxon>Curculionidae</taxon>
        <taxon>Dryophthorinae</taxon>
        <taxon>Rhynchophorus</taxon>
    </lineage>
</organism>
<feature type="coiled-coil region" evidence="1">
    <location>
        <begin position="954"/>
        <end position="981"/>
    </location>
</feature>
<evidence type="ECO:0000256" key="1">
    <source>
        <dbReference type="SAM" id="Coils"/>
    </source>
</evidence>
<proteinExistence type="predicted"/>
<feature type="chain" id="PRO_5032351658" evidence="3">
    <location>
        <begin position="18"/>
        <end position="1252"/>
    </location>
</feature>